<sequence length="527" mass="53939">MSRDSGSKDPSQRTVAELLAEHGGGAQRGSRRRRRRAEDPSETAPQAIIERVNSDSGRMLPVEDADDEVPESSDQGASGQAPAEPATGETHAEPAPEASRRSVSGSSAAPPQGPPAAAQPGSSGAMGVRFSPEQSGPAQRVRGREAPVVRPRDSGQAGAAPAEGASPEGNDRRPPAEENRGATTQGTDRTTTQQGADQGNWAAPQQQEGQLPPAERDTRAGEAPEGRPTTGHEPDGSAVDTEVTAQQPPLPAAEPGGGALPAGSAAPSGAASGAETAGGAAGAGGESPRQPEAAASVVHEQSTERFPPVSTPPAAPAVASAPSADPEMTDGDGTTLLEYPEIPEEQPARDSSGVEAAPDPYEDAYYAAEEPDEDPFADAADLYGEVDGASHREELGGADDSEYADEDDLDESAERSLPAGLENEDADIDSESADPEDVGRSRAMDWVVLAGQTLGGLLAGGLVWIGFRWLWRELPLPALAAALAFTGALVLGARKVLRTDDLQTILLSVLVGLACTVSPVALLLVGH</sequence>
<evidence type="ECO:0000256" key="2">
    <source>
        <dbReference type="SAM" id="Phobius"/>
    </source>
</evidence>
<feature type="compositionally biased region" description="Low complexity" evidence="1">
    <location>
        <begin position="261"/>
        <end position="278"/>
    </location>
</feature>
<organism evidence="3 4">
    <name type="scientific">Actinopolyspora biskrensis</name>
    <dbReference type="NCBI Taxonomy" id="1470178"/>
    <lineage>
        <taxon>Bacteria</taxon>
        <taxon>Bacillati</taxon>
        <taxon>Actinomycetota</taxon>
        <taxon>Actinomycetes</taxon>
        <taxon>Actinopolysporales</taxon>
        <taxon>Actinopolysporaceae</taxon>
        <taxon>Actinopolyspora</taxon>
    </lineage>
</organism>
<evidence type="ECO:0000313" key="4">
    <source>
        <dbReference type="Proteomes" id="UP000548304"/>
    </source>
</evidence>
<comment type="caution">
    <text evidence="3">The sequence shown here is derived from an EMBL/GenBank/DDBJ whole genome shotgun (WGS) entry which is preliminary data.</text>
</comment>
<feature type="transmembrane region" description="Helical" evidence="2">
    <location>
        <begin position="446"/>
        <end position="467"/>
    </location>
</feature>
<evidence type="ECO:0000313" key="3">
    <source>
        <dbReference type="EMBL" id="NYH78712.1"/>
    </source>
</evidence>
<feature type="compositionally biased region" description="Basic and acidic residues" evidence="1">
    <location>
        <begin position="142"/>
        <end position="153"/>
    </location>
</feature>
<dbReference type="Proteomes" id="UP000548304">
    <property type="component" value="Unassembled WGS sequence"/>
</dbReference>
<feature type="compositionally biased region" description="Low complexity" evidence="1">
    <location>
        <begin position="181"/>
        <end position="199"/>
    </location>
</feature>
<feature type="compositionally biased region" description="Basic and acidic residues" evidence="1">
    <location>
        <begin position="214"/>
        <end position="235"/>
    </location>
</feature>
<reference evidence="3 4" key="1">
    <citation type="submission" date="2020-07" db="EMBL/GenBank/DDBJ databases">
        <title>Genomic Encyclopedia of Type Strains, Phase III (KMG-III): the genomes of soil and plant-associated and newly described type strains.</title>
        <authorList>
            <person name="Whitman W."/>
        </authorList>
    </citation>
    <scope>NUCLEOTIDE SEQUENCE [LARGE SCALE GENOMIC DNA]</scope>
    <source>
        <strain evidence="3 4">CECT 8576</strain>
    </source>
</reference>
<accession>A0A852YYB1</accession>
<feature type="region of interest" description="Disordered" evidence="1">
    <location>
        <begin position="1"/>
        <end position="369"/>
    </location>
</feature>
<feature type="compositionally biased region" description="Low complexity" evidence="1">
    <location>
        <begin position="154"/>
        <end position="168"/>
    </location>
</feature>
<keyword evidence="2" id="KW-0812">Transmembrane</keyword>
<dbReference type="RefSeq" id="WP_179535171.1">
    <property type="nucleotide sequence ID" value="NZ_JACBYW010000003.1"/>
</dbReference>
<dbReference type="EMBL" id="JACBYW010000003">
    <property type="protein sequence ID" value="NYH78712.1"/>
    <property type="molecule type" value="Genomic_DNA"/>
</dbReference>
<feature type="compositionally biased region" description="Low complexity" evidence="1">
    <location>
        <begin position="101"/>
        <end position="125"/>
    </location>
</feature>
<name>A0A852YYB1_9ACTN</name>
<gene>
    <name evidence="3" type="ORF">FHR84_002037</name>
</gene>
<evidence type="ECO:0000256" key="1">
    <source>
        <dbReference type="SAM" id="MobiDB-lite"/>
    </source>
</evidence>
<protein>
    <submittedName>
        <fullName evidence="3">Uncharacterized protein</fullName>
    </submittedName>
</protein>
<feature type="compositionally biased region" description="Low complexity" evidence="1">
    <location>
        <begin position="355"/>
        <end position="368"/>
    </location>
</feature>
<feature type="transmembrane region" description="Helical" evidence="2">
    <location>
        <begin position="505"/>
        <end position="525"/>
    </location>
</feature>
<feature type="transmembrane region" description="Helical" evidence="2">
    <location>
        <begin position="474"/>
        <end position="493"/>
    </location>
</feature>
<keyword evidence="2" id="KW-1133">Transmembrane helix</keyword>
<feature type="compositionally biased region" description="Basic and acidic residues" evidence="1">
    <location>
        <begin position="169"/>
        <end position="180"/>
    </location>
</feature>
<keyword evidence="4" id="KW-1185">Reference proteome</keyword>
<feature type="compositionally biased region" description="Basic and acidic residues" evidence="1">
    <location>
        <begin position="90"/>
        <end position="100"/>
    </location>
</feature>
<feature type="compositionally biased region" description="Basic and acidic residues" evidence="1">
    <location>
        <begin position="1"/>
        <end position="11"/>
    </location>
</feature>
<keyword evidence="2" id="KW-0472">Membrane</keyword>
<feature type="region of interest" description="Disordered" evidence="1">
    <location>
        <begin position="392"/>
        <end position="437"/>
    </location>
</feature>
<dbReference type="AlphaFoldDB" id="A0A852YYB1"/>
<proteinExistence type="predicted"/>
<feature type="compositionally biased region" description="Acidic residues" evidence="1">
    <location>
        <begin position="422"/>
        <end position="436"/>
    </location>
</feature>
<feature type="compositionally biased region" description="Acidic residues" evidence="1">
    <location>
        <begin position="396"/>
        <end position="411"/>
    </location>
</feature>